<dbReference type="SUPFAM" id="SSF54695">
    <property type="entry name" value="POZ domain"/>
    <property type="match status" value="1"/>
</dbReference>
<keyword evidence="3" id="KW-1185">Reference proteome</keyword>
<evidence type="ECO:0000313" key="2">
    <source>
        <dbReference type="EMBL" id="KAF2087433.1"/>
    </source>
</evidence>
<evidence type="ECO:0000313" key="3">
    <source>
        <dbReference type="Proteomes" id="UP000799776"/>
    </source>
</evidence>
<accession>A0A9P4M008</accession>
<dbReference type="EMBL" id="ML978720">
    <property type="protein sequence ID" value="KAF2087433.1"/>
    <property type="molecule type" value="Genomic_DNA"/>
</dbReference>
<dbReference type="AlphaFoldDB" id="A0A9P4M008"/>
<dbReference type="OrthoDB" id="1022638at2759"/>
<protein>
    <recommendedName>
        <fullName evidence="1">BTB domain-containing protein</fullName>
    </recommendedName>
</protein>
<dbReference type="PANTHER" id="PTHR47843">
    <property type="entry name" value="BTB DOMAIN-CONTAINING PROTEIN-RELATED"/>
    <property type="match status" value="1"/>
</dbReference>
<evidence type="ECO:0000259" key="1">
    <source>
        <dbReference type="PROSITE" id="PS50097"/>
    </source>
</evidence>
<dbReference type="Proteomes" id="UP000799776">
    <property type="component" value="Unassembled WGS sequence"/>
</dbReference>
<dbReference type="PANTHER" id="PTHR47843:SF2">
    <property type="entry name" value="BTB DOMAIN-CONTAINING PROTEIN"/>
    <property type="match status" value="1"/>
</dbReference>
<comment type="caution">
    <text evidence="2">The sequence shown here is derived from an EMBL/GenBank/DDBJ whole genome shotgun (WGS) entry which is preliminary data.</text>
</comment>
<sequence>MTAKDFLRAWTVKSTRADTAIPTLTVKVGDPEQPAHFTVHECLIKRQSAFFEQALTGAWKESTDRIVNLVEFSPESFAIYCYWLYSNNFWSEHFSEEPLPANIEGPHPYDREWDLLLESFALGDFLQDTMFKDMIIDEITRWLTVRPTVSFRKAVELGTLIYDHTRKPAYEIREWTFCRSPRLLPIDLMTSIDWADQSSQTERGVLESANTDFRLDYLFAYIEPSPFRSARARETFIRDTRYPCRYHEHWRMDTPCYKTREPRF</sequence>
<dbReference type="InterPro" id="IPR000210">
    <property type="entry name" value="BTB/POZ_dom"/>
</dbReference>
<gene>
    <name evidence="2" type="ORF">K490DRAFT_65821</name>
</gene>
<dbReference type="PROSITE" id="PS50097">
    <property type="entry name" value="BTB"/>
    <property type="match status" value="1"/>
</dbReference>
<organism evidence="2 3">
    <name type="scientific">Saccharata proteae CBS 121410</name>
    <dbReference type="NCBI Taxonomy" id="1314787"/>
    <lineage>
        <taxon>Eukaryota</taxon>
        <taxon>Fungi</taxon>
        <taxon>Dikarya</taxon>
        <taxon>Ascomycota</taxon>
        <taxon>Pezizomycotina</taxon>
        <taxon>Dothideomycetes</taxon>
        <taxon>Dothideomycetes incertae sedis</taxon>
        <taxon>Botryosphaeriales</taxon>
        <taxon>Saccharataceae</taxon>
        <taxon>Saccharata</taxon>
    </lineage>
</organism>
<proteinExistence type="predicted"/>
<feature type="domain" description="BTB" evidence="1">
    <location>
        <begin position="22"/>
        <end position="93"/>
    </location>
</feature>
<name>A0A9P4M008_9PEZI</name>
<dbReference type="InterPro" id="IPR011333">
    <property type="entry name" value="SKP1/BTB/POZ_sf"/>
</dbReference>
<reference evidence="2" key="1">
    <citation type="journal article" date="2020" name="Stud. Mycol.">
        <title>101 Dothideomycetes genomes: a test case for predicting lifestyles and emergence of pathogens.</title>
        <authorList>
            <person name="Haridas S."/>
            <person name="Albert R."/>
            <person name="Binder M."/>
            <person name="Bloem J."/>
            <person name="Labutti K."/>
            <person name="Salamov A."/>
            <person name="Andreopoulos B."/>
            <person name="Baker S."/>
            <person name="Barry K."/>
            <person name="Bills G."/>
            <person name="Bluhm B."/>
            <person name="Cannon C."/>
            <person name="Castanera R."/>
            <person name="Culley D."/>
            <person name="Daum C."/>
            <person name="Ezra D."/>
            <person name="Gonzalez J."/>
            <person name="Henrissat B."/>
            <person name="Kuo A."/>
            <person name="Liang C."/>
            <person name="Lipzen A."/>
            <person name="Lutzoni F."/>
            <person name="Magnuson J."/>
            <person name="Mondo S."/>
            <person name="Nolan M."/>
            <person name="Ohm R."/>
            <person name="Pangilinan J."/>
            <person name="Park H.-J."/>
            <person name="Ramirez L."/>
            <person name="Alfaro M."/>
            <person name="Sun H."/>
            <person name="Tritt A."/>
            <person name="Yoshinaga Y."/>
            <person name="Zwiers L.-H."/>
            <person name="Turgeon B."/>
            <person name="Goodwin S."/>
            <person name="Spatafora J."/>
            <person name="Crous P."/>
            <person name="Grigoriev I."/>
        </authorList>
    </citation>
    <scope>NUCLEOTIDE SEQUENCE</scope>
    <source>
        <strain evidence="2">CBS 121410</strain>
    </source>
</reference>
<dbReference type="Gene3D" id="3.30.710.10">
    <property type="entry name" value="Potassium Channel Kv1.1, Chain A"/>
    <property type="match status" value="1"/>
</dbReference>